<evidence type="ECO:0000256" key="6">
    <source>
        <dbReference type="ARBA" id="ARBA00022729"/>
    </source>
</evidence>
<keyword evidence="10" id="KW-0675">Receptor</keyword>
<evidence type="ECO:0000313" key="16">
    <source>
        <dbReference type="Proteomes" id="UP000807115"/>
    </source>
</evidence>
<keyword evidence="3" id="KW-1003">Cell membrane</keyword>
<comment type="caution">
    <text evidence="15">The sequence shown here is derived from an EMBL/GenBank/DDBJ whole genome shotgun (WGS) entry which is preliminary data.</text>
</comment>
<dbReference type="InterPro" id="IPR003591">
    <property type="entry name" value="Leu-rich_rpt_typical-subtyp"/>
</dbReference>
<feature type="domain" description="Leucine-rich repeat-containing N-terminal plant-type" evidence="13">
    <location>
        <begin position="40"/>
        <end position="77"/>
    </location>
</feature>
<keyword evidence="11" id="KW-0325">Glycoprotein</keyword>
<evidence type="ECO:0000259" key="14">
    <source>
        <dbReference type="Pfam" id="PF23598"/>
    </source>
</evidence>
<evidence type="ECO:0000256" key="3">
    <source>
        <dbReference type="ARBA" id="ARBA00022475"/>
    </source>
</evidence>
<evidence type="ECO:0000256" key="7">
    <source>
        <dbReference type="ARBA" id="ARBA00022737"/>
    </source>
</evidence>
<feature type="domain" description="Disease resistance R13L4/SHOC-2-like LRR" evidence="14">
    <location>
        <begin position="111"/>
        <end position="276"/>
    </location>
</feature>
<dbReference type="Pfam" id="PF08263">
    <property type="entry name" value="LRRNT_2"/>
    <property type="match status" value="1"/>
</dbReference>
<evidence type="ECO:0000256" key="4">
    <source>
        <dbReference type="ARBA" id="ARBA00022614"/>
    </source>
</evidence>
<comment type="subcellular location">
    <subcellularLocation>
        <location evidence="1">Cell membrane</location>
        <topology evidence="1">Single-pass type I membrane protein</topology>
    </subcellularLocation>
</comment>
<evidence type="ECO:0000256" key="2">
    <source>
        <dbReference type="ARBA" id="ARBA00009592"/>
    </source>
</evidence>
<keyword evidence="6" id="KW-0732">Signal</keyword>
<dbReference type="SMART" id="SM00369">
    <property type="entry name" value="LRR_TYP"/>
    <property type="match status" value="12"/>
</dbReference>
<proteinExistence type="inferred from homology"/>
<dbReference type="PRINTS" id="PR00019">
    <property type="entry name" value="LEURICHRPT"/>
</dbReference>
<evidence type="ECO:0000256" key="8">
    <source>
        <dbReference type="ARBA" id="ARBA00022989"/>
    </source>
</evidence>
<dbReference type="InterPro" id="IPR013210">
    <property type="entry name" value="LRR_N_plant-typ"/>
</dbReference>
<dbReference type="FunFam" id="3.80.10.10:FF:000649">
    <property type="entry name" value="Leucine Rich Repeat family protein"/>
    <property type="match status" value="1"/>
</dbReference>
<reference evidence="15" key="1">
    <citation type="journal article" date="2019" name="BMC Genomics">
        <title>A new reference genome for Sorghum bicolor reveals high levels of sequence similarity between sweet and grain genotypes: implications for the genetics of sugar metabolism.</title>
        <authorList>
            <person name="Cooper E.A."/>
            <person name="Brenton Z.W."/>
            <person name="Flinn B.S."/>
            <person name="Jenkins J."/>
            <person name="Shu S."/>
            <person name="Flowers D."/>
            <person name="Luo F."/>
            <person name="Wang Y."/>
            <person name="Xia P."/>
            <person name="Barry K."/>
            <person name="Daum C."/>
            <person name="Lipzen A."/>
            <person name="Yoshinaga Y."/>
            <person name="Schmutz J."/>
            <person name="Saski C."/>
            <person name="Vermerris W."/>
            <person name="Kresovich S."/>
        </authorList>
    </citation>
    <scope>NUCLEOTIDE SEQUENCE</scope>
</reference>
<keyword evidence="9 12" id="KW-0472">Membrane</keyword>
<dbReference type="PANTHER" id="PTHR48063">
    <property type="entry name" value="LRR RECEPTOR-LIKE KINASE"/>
    <property type="match status" value="1"/>
</dbReference>
<dbReference type="InterPro" id="IPR055414">
    <property type="entry name" value="LRR_R13L4/SHOC2-like"/>
</dbReference>
<evidence type="ECO:0000256" key="11">
    <source>
        <dbReference type="ARBA" id="ARBA00023180"/>
    </source>
</evidence>
<dbReference type="PROSITE" id="PS51450">
    <property type="entry name" value="LRR"/>
    <property type="match status" value="1"/>
</dbReference>
<dbReference type="InterPro" id="IPR046956">
    <property type="entry name" value="RLP23-like"/>
</dbReference>
<keyword evidence="4" id="KW-0433">Leucine-rich repeat</keyword>
<dbReference type="InterPro" id="IPR001611">
    <property type="entry name" value="Leu-rich_rpt"/>
</dbReference>
<dbReference type="FunFam" id="3.80.10.10:FF:000233">
    <property type="entry name" value="Leucine-rich repeat receptor-like protein kinase TDR"/>
    <property type="match status" value="1"/>
</dbReference>
<evidence type="ECO:0000313" key="15">
    <source>
        <dbReference type="EMBL" id="KAG0538353.1"/>
    </source>
</evidence>
<dbReference type="GO" id="GO:0005886">
    <property type="term" value="C:plasma membrane"/>
    <property type="evidence" value="ECO:0007669"/>
    <property type="project" value="UniProtKB-SubCell"/>
</dbReference>
<reference evidence="15" key="2">
    <citation type="submission" date="2020-10" db="EMBL/GenBank/DDBJ databases">
        <authorList>
            <person name="Cooper E.A."/>
            <person name="Brenton Z.W."/>
            <person name="Flinn B.S."/>
            <person name="Jenkins J."/>
            <person name="Shu S."/>
            <person name="Flowers D."/>
            <person name="Luo F."/>
            <person name="Wang Y."/>
            <person name="Xia P."/>
            <person name="Barry K."/>
            <person name="Daum C."/>
            <person name="Lipzen A."/>
            <person name="Yoshinaga Y."/>
            <person name="Schmutz J."/>
            <person name="Saski C."/>
            <person name="Vermerris W."/>
            <person name="Kresovich S."/>
        </authorList>
    </citation>
    <scope>NUCLEOTIDE SEQUENCE</scope>
</reference>
<dbReference type="EMBL" id="CM027682">
    <property type="protein sequence ID" value="KAG0538353.1"/>
    <property type="molecule type" value="Genomic_DNA"/>
</dbReference>
<evidence type="ECO:0008006" key="17">
    <source>
        <dbReference type="Google" id="ProtNLM"/>
    </source>
</evidence>
<dbReference type="Pfam" id="PF23598">
    <property type="entry name" value="LRR_14"/>
    <property type="match status" value="1"/>
</dbReference>
<evidence type="ECO:0000256" key="9">
    <source>
        <dbReference type="ARBA" id="ARBA00023136"/>
    </source>
</evidence>
<dbReference type="Gene3D" id="3.80.10.10">
    <property type="entry name" value="Ribonuclease Inhibitor"/>
    <property type="match status" value="4"/>
</dbReference>
<comment type="similarity">
    <text evidence="2">Belongs to the RLP family.</text>
</comment>
<sequence length="961" mass="107042">MARLDISGIQIAITLLVFTHTKSSAEASTHTNDTLKRCIAHERSALLAFRAGLSDPANRLSSWEGDNCCEWKGVQCSNTTGHIVNLHLQGPDCENSDASMQVLGGNISSSLVGLQHLQYLDLSCNRFSMVKIPEFLGSLHELRYLDLSLSSLVGRIPPQLGNLSNLRYLNLDSTFGDTHSTDITWLSRLSSLEHLDMSWVNLSTITNWVSVVNMLPSLVSLDLSFCDLSTSPDSLSDSNLTSLESLSISANRFHKHIAPNWFWYLTSLKQLDVSFSQLHGPFPYELGNMTSMVRLDLSGNDLVGMIPSNLKNLCSLEEVVLFENNINGSIAEFFKRLPSCSWNKLKKLFLPLSNLTGNLPAKLEPFRNLTWLDLGDNKLTGPVPPWVGQLTYLTDLDLSYNDLDGDLYEGHLSRLVNLERLSLSDNSIAIRVNSTWVPPFNLSELELRSCIMGPKFPTWLRWQTNMYNLDISNTSISDMVPDWFWTTASSVDSLNMRSNQISGFLSPKIELMRASAMDLSSNQFSGPIPKLPINLTDLDLSRNNLYGPLPLDFGAPGLATLFLYNNSISGTVPSSLCKLRSLHFLDISSNNLTGSLPDCRGYEYTTNMTSLRIRTLSLRNNQLSGEFPLFLRNCQKLIFLDLSHNQFFGTLPSWIGDKQPSLAFLRLRRNMFCGNIPGELANLINLQYLDLAYNNFSGIIPKSIVNWHGMMTQTRTGHNDNDSEDPLASGMSIGLNEMMDYNDNFIVVTKGQEQLYTGEIIYMVNLDLSCNNLTGEIPEEVCSLVELNNLNLSWNALSGEIPRKIGDLAQVESLDLSHNELSGEIPTGLSALTYLSHLNLSYNNLSGKIPSGNQLQVLDDQASIYIGNPGLCGSPLKKKCPETNLVPSVAEGHKDGSGDVFHFLGMSSGFVIGLWTVFCILLFKTKWRMVCFTFYDTLYDWVYVQAALGLASLTRRMDTRS</sequence>
<dbReference type="Pfam" id="PF13855">
    <property type="entry name" value="LRR_8"/>
    <property type="match status" value="1"/>
</dbReference>
<name>A0A921RF27_SORBI</name>
<dbReference type="Pfam" id="PF00560">
    <property type="entry name" value="LRR_1"/>
    <property type="match status" value="10"/>
</dbReference>
<organism evidence="15 16">
    <name type="scientific">Sorghum bicolor</name>
    <name type="common">Sorghum</name>
    <name type="synonym">Sorghum vulgare</name>
    <dbReference type="NCBI Taxonomy" id="4558"/>
    <lineage>
        <taxon>Eukaryota</taxon>
        <taxon>Viridiplantae</taxon>
        <taxon>Streptophyta</taxon>
        <taxon>Embryophyta</taxon>
        <taxon>Tracheophyta</taxon>
        <taxon>Spermatophyta</taxon>
        <taxon>Magnoliopsida</taxon>
        <taxon>Liliopsida</taxon>
        <taxon>Poales</taxon>
        <taxon>Poaceae</taxon>
        <taxon>PACMAD clade</taxon>
        <taxon>Panicoideae</taxon>
        <taxon>Andropogonodae</taxon>
        <taxon>Andropogoneae</taxon>
        <taxon>Sorghinae</taxon>
        <taxon>Sorghum</taxon>
    </lineage>
</organism>
<evidence type="ECO:0000259" key="13">
    <source>
        <dbReference type="Pfam" id="PF08263"/>
    </source>
</evidence>
<dbReference type="Proteomes" id="UP000807115">
    <property type="component" value="Chromosome 3"/>
</dbReference>
<gene>
    <name evidence="15" type="ORF">BDA96_03G228600</name>
</gene>
<keyword evidence="8 12" id="KW-1133">Transmembrane helix</keyword>
<keyword evidence="7" id="KW-0677">Repeat</keyword>
<evidence type="ECO:0000256" key="1">
    <source>
        <dbReference type="ARBA" id="ARBA00004251"/>
    </source>
</evidence>
<dbReference type="PANTHER" id="PTHR48063:SF72">
    <property type="entry name" value="HCRVF1 PROTEIN-LIKE"/>
    <property type="match status" value="1"/>
</dbReference>
<evidence type="ECO:0000256" key="5">
    <source>
        <dbReference type="ARBA" id="ARBA00022692"/>
    </source>
</evidence>
<dbReference type="FunFam" id="3.80.10.10:FF:001347">
    <property type="entry name" value="LRR receptor-like serine/threonine-protein kinase GSO2"/>
    <property type="match status" value="1"/>
</dbReference>
<evidence type="ECO:0000256" key="10">
    <source>
        <dbReference type="ARBA" id="ARBA00023170"/>
    </source>
</evidence>
<keyword evidence="5 12" id="KW-0812">Transmembrane</keyword>
<dbReference type="GO" id="GO:0009791">
    <property type="term" value="P:post-embryonic development"/>
    <property type="evidence" value="ECO:0007669"/>
    <property type="project" value="UniProtKB-ARBA"/>
</dbReference>
<protein>
    <recommendedName>
        <fullName evidence="17">Leucine-rich repeat-containing N-terminal plant-type domain-containing protein</fullName>
    </recommendedName>
</protein>
<dbReference type="AlphaFoldDB" id="A0A921RF27"/>
<feature type="transmembrane region" description="Helical" evidence="12">
    <location>
        <begin position="900"/>
        <end position="923"/>
    </location>
</feature>
<dbReference type="SUPFAM" id="SSF52058">
    <property type="entry name" value="L domain-like"/>
    <property type="match status" value="3"/>
</dbReference>
<accession>A0A921RF27</accession>
<dbReference type="InterPro" id="IPR032675">
    <property type="entry name" value="LRR_dom_sf"/>
</dbReference>
<evidence type="ECO:0000256" key="12">
    <source>
        <dbReference type="SAM" id="Phobius"/>
    </source>
</evidence>